<keyword evidence="7" id="KW-0132">Cell division</keyword>
<evidence type="ECO:0000256" key="8">
    <source>
        <dbReference type="NCBIfam" id="TIGR00445"/>
    </source>
</evidence>
<dbReference type="InterPro" id="IPR018480">
    <property type="entry name" value="PNAcMuramoyl-5peptid_Trfase_CS"/>
</dbReference>
<keyword evidence="4 7" id="KW-0812">Transmembrane</keyword>
<evidence type="ECO:0000256" key="6">
    <source>
        <dbReference type="ARBA" id="ARBA00023136"/>
    </source>
</evidence>
<dbReference type="EC" id="2.7.8.13" evidence="7 8"/>
<dbReference type="InterPro" id="IPR003524">
    <property type="entry name" value="PNAcMuramoyl-5peptid_Trfase"/>
</dbReference>
<keyword evidence="7" id="KW-1003">Cell membrane</keyword>
<keyword evidence="7 9" id="KW-0479">Metal-binding</keyword>
<comment type="function">
    <text evidence="7">Catalyzes the initial step of the lipid cycle reactions in the biosynthesis of the cell wall peptidoglycan: transfers peptidoglycan precursor phospho-MurNAc-pentapeptide from UDP-MurNAc-pentapeptide onto the lipid carrier undecaprenyl phosphate, yielding undecaprenyl-pyrophosphoryl-MurNAc-pentapeptide, known as lipid I.</text>
</comment>
<gene>
    <name evidence="7 10" type="primary">mraY</name>
    <name evidence="10" type="ORF">M1R53_05350</name>
</gene>
<feature type="transmembrane region" description="Helical" evidence="7">
    <location>
        <begin position="303"/>
        <end position="323"/>
    </location>
</feature>
<feature type="binding site" evidence="9">
    <location>
        <position position="172"/>
    </location>
    <ligand>
        <name>Mg(2+)</name>
        <dbReference type="ChEBI" id="CHEBI:18420"/>
    </ligand>
</feature>
<feature type="transmembrane region" description="Helical" evidence="7">
    <location>
        <begin position="180"/>
        <end position="199"/>
    </location>
</feature>
<dbReference type="PANTHER" id="PTHR22926:SF5">
    <property type="entry name" value="PHOSPHO-N-ACETYLMURAMOYL-PENTAPEPTIDE-TRANSFERASE HOMOLOG"/>
    <property type="match status" value="1"/>
</dbReference>
<evidence type="ECO:0000256" key="4">
    <source>
        <dbReference type="ARBA" id="ARBA00022692"/>
    </source>
</evidence>
<dbReference type="AlphaFoldDB" id="A0A9E7DIB2"/>
<feature type="binding site" evidence="9">
    <location>
        <position position="232"/>
    </location>
    <ligand>
        <name>Mg(2+)</name>
        <dbReference type="ChEBI" id="CHEBI:18420"/>
    </ligand>
</feature>
<feature type="transmembrane region" description="Helical" evidence="7">
    <location>
        <begin position="84"/>
        <end position="104"/>
    </location>
</feature>
<keyword evidence="7" id="KW-0133">Cell shape</keyword>
<feature type="transmembrane region" description="Helical" evidence="7">
    <location>
        <begin position="155"/>
        <end position="173"/>
    </location>
</feature>
<dbReference type="GO" id="GO:0051301">
    <property type="term" value="P:cell division"/>
    <property type="evidence" value="ECO:0007669"/>
    <property type="project" value="UniProtKB-KW"/>
</dbReference>
<evidence type="ECO:0000256" key="2">
    <source>
        <dbReference type="ARBA" id="ARBA00005583"/>
    </source>
</evidence>
<dbReference type="GO" id="GO:0008360">
    <property type="term" value="P:regulation of cell shape"/>
    <property type="evidence" value="ECO:0007669"/>
    <property type="project" value="UniProtKB-KW"/>
</dbReference>
<keyword evidence="7 9" id="KW-0460">Magnesium</keyword>
<keyword evidence="7" id="KW-0573">Peptidoglycan synthesis</keyword>
<feature type="transmembrane region" description="Helical" evidence="7">
    <location>
        <begin position="6"/>
        <end position="28"/>
    </location>
</feature>
<dbReference type="RefSeq" id="WP_249242257.1">
    <property type="nucleotide sequence ID" value="NZ_CP096649.1"/>
</dbReference>
<feature type="transmembrane region" description="Helical" evidence="7">
    <location>
        <begin position="255"/>
        <end position="276"/>
    </location>
</feature>
<evidence type="ECO:0000256" key="1">
    <source>
        <dbReference type="ARBA" id="ARBA00004141"/>
    </source>
</evidence>
<reference evidence="10" key="1">
    <citation type="submission" date="2022-04" db="EMBL/GenBank/DDBJ databases">
        <title>Complete genome sequences of Ezakiella coagulans and Fenollaria massiliensis.</title>
        <authorList>
            <person name="France M.T."/>
            <person name="Clifford J."/>
            <person name="Narina S."/>
            <person name="Rutt L."/>
            <person name="Ravel J."/>
        </authorList>
    </citation>
    <scope>NUCLEOTIDE SEQUENCE</scope>
    <source>
        <strain evidence="10">C0061C2</strain>
    </source>
</reference>
<dbReference type="PANTHER" id="PTHR22926">
    <property type="entry name" value="PHOSPHO-N-ACETYLMURAMOYL-PENTAPEPTIDE-TRANSFERASE"/>
    <property type="match status" value="1"/>
</dbReference>
<dbReference type="Pfam" id="PF00953">
    <property type="entry name" value="Glycos_transf_4"/>
    <property type="match status" value="1"/>
</dbReference>
<comment type="subcellular location">
    <subcellularLocation>
        <location evidence="7">Cell membrane</location>
        <topology evidence="7">Multi-pass membrane protein</topology>
    </subcellularLocation>
    <subcellularLocation>
        <location evidence="1">Membrane</location>
        <topology evidence="1">Multi-pass membrane protein</topology>
    </subcellularLocation>
</comment>
<dbReference type="CDD" id="cd06852">
    <property type="entry name" value="GT_MraY"/>
    <property type="match status" value="1"/>
</dbReference>
<comment type="catalytic activity">
    <reaction evidence="7">
        <text>UDP-N-acetyl-alpha-D-muramoyl-L-alanyl-gamma-D-glutamyl-meso-2,6-diaminopimeloyl-D-alanyl-D-alanine + di-trans,octa-cis-undecaprenyl phosphate = di-trans,octa-cis-undecaprenyl diphospho-N-acetyl-alpha-D-muramoyl-L-alanyl-D-glutamyl-meso-2,6-diaminopimeloyl-D-alanyl-D-alanine + UMP</text>
        <dbReference type="Rhea" id="RHEA:28386"/>
        <dbReference type="ChEBI" id="CHEBI:57865"/>
        <dbReference type="ChEBI" id="CHEBI:60392"/>
        <dbReference type="ChEBI" id="CHEBI:61386"/>
        <dbReference type="ChEBI" id="CHEBI:61387"/>
        <dbReference type="EC" id="2.7.8.13"/>
    </reaction>
</comment>
<evidence type="ECO:0000256" key="7">
    <source>
        <dbReference type="HAMAP-Rule" id="MF_00038"/>
    </source>
</evidence>
<dbReference type="GO" id="GO:0008963">
    <property type="term" value="F:phospho-N-acetylmuramoyl-pentapeptide-transferase activity"/>
    <property type="evidence" value="ECO:0007669"/>
    <property type="project" value="UniProtKB-UniRule"/>
</dbReference>
<dbReference type="PROSITE" id="PS01347">
    <property type="entry name" value="MRAY_1"/>
    <property type="match status" value="1"/>
</dbReference>
<keyword evidence="6 7" id="KW-0472">Membrane</keyword>
<protein>
    <recommendedName>
        <fullName evidence="7 8">Phospho-N-acetylmuramoyl-pentapeptide-transferase</fullName>
        <ecNumber evidence="7 8">2.7.8.13</ecNumber>
    </recommendedName>
    <alternativeName>
        <fullName evidence="7">UDP-MurNAc-pentapeptide phosphotransferase</fullName>
    </alternativeName>
</protein>
<proteinExistence type="inferred from homology"/>
<comment type="cofactor">
    <cofactor evidence="7 9">
        <name>Mg(2+)</name>
        <dbReference type="ChEBI" id="CHEBI:18420"/>
    </cofactor>
</comment>
<dbReference type="InterPro" id="IPR000715">
    <property type="entry name" value="Glycosyl_transferase_4"/>
</dbReference>
<dbReference type="Pfam" id="PF10555">
    <property type="entry name" value="MraY_sig1"/>
    <property type="match status" value="1"/>
</dbReference>
<keyword evidence="5 7" id="KW-1133">Transmembrane helix</keyword>
<sequence>MIKNISVYSVIIAILSFALVCILAKIIIPELRKYKLGQNIRQEGPKSHLKKAGTPTMGGILFVLSSLISVLVSKLLGFVFTKEIILLALGSTAYGLVGFLDDYIKFFMHRNLGLRAYQKLFLQMIFSALIAYFAYKLVGTKVFIPFYKEVDLGKWVILLNFFILVASTNAVNLTDGLDGLATGVMSIILLTLAIFSLKISNMTTYAYSIIMFASLLGFLIFNKYPAQIFMGDTGSLFVGGVLAILTILLGLHFYMIIYALVLIFETLSVIIQVLVFKKTGKRVFLMSPLHHHFEMKGMKETKVVMMFCAWTLVLCVASLIIFLR</sequence>
<dbReference type="PROSITE" id="PS01348">
    <property type="entry name" value="MRAY_2"/>
    <property type="match status" value="1"/>
</dbReference>
<dbReference type="GO" id="GO:0046872">
    <property type="term" value="F:metal ion binding"/>
    <property type="evidence" value="ECO:0007669"/>
    <property type="project" value="UniProtKB-KW"/>
</dbReference>
<feature type="transmembrane region" description="Helical" evidence="7">
    <location>
        <begin position="205"/>
        <end position="221"/>
    </location>
</feature>
<evidence type="ECO:0000313" key="11">
    <source>
        <dbReference type="Proteomes" id="UP000831151"/>
    </source>
</evidence>
<dbReference type="Proteomes" id="UP000831151">
    <property type="component" value="Chromosome"/>
</dbReference>
<name>A0A9E7DIB2_9FIRM</name>
<comment type="similarity">
    <text evidence="2 7">Belongs to the glycosyltransferase 4 family. MraY subfamily.</text>
</comment>
<organism evidence="10 11">
    <name type="scientific">Fenollaria massiliensis</name>
    <dbReference type="NCBI Taxonomy" id="938288"/>
    <lineage>
        <taxon>Bacteria</taxon>
        <taxon>Bacillati</taxon>
        <taxon>Bacillota</taxon>
        <taxon>Clostridia</taxon>
        <taxon>Eubacteriales</taxon>
        <taxon>Fenollaria</taxon>
    </lineage>
</organism>
<evidence type="ECO:0000256" key="9">
    <source>
        <dbReference type="PIRSR" id="PIRSR600715-1"/>
    </source>
</evidence>
<feature type="transmembrane region" description="Helical" evidence="7">
    <location>
        <begin position="116"/>
        <end position="135"/>
    </location>
</feature>
<dbReference type="KEGG" id="fms:M1R53_05350"/>
<keyword evidence="7" id="KW-0131">Cell cycle</keyword>
<dbReference type="GO" id="GO:0009252">
    <property type="term" value="P:peptidoglycan biosynthetic process"/>
    <property type="evidence" value="ECO:0007669"/>
    <property type="project" value="UniProtKB-UniRule"/>
</dbReference>
<evidence type="ECO:0000256" key="5">
    <source>
        <dbReference type="ARBA" id="ARBA00022989"/>
    </source>
</evidence>
<keyword evidence="3 7" id="KW-0808">Transferase</keyword>
<dbReference type="GO" id="GO:0005886">
    <property type="term" value="C:plasma membrane"/>
    <property type="evidence" value="ECO:0007669"/>
    <property type="project" value="UniProtKB-SubCell"/>
</dbReference>
<dbReference type="GO" id="GO:0071555">
    <property type="term" value="P:cell wall organization"/>
    <property type="evidence" value="ECO:0007669"/>
    <property type="project" value="UniProtKB-KW"/>
</dbReference>
<dbReference type="HAMAP" id="MF_00038">
    <property type="entry name" value="MraY"/>
    <property type="match status" value="1"/>
</dbReference>
<comment type="pathway">
    <text evidence="7">Cell wall biogenesis; peptidoglycan biosynthesis.</text>
</comment>
<dbReference type="NCBIfam" id="TIGR00445">
    <property type="entry name" value="mraY"/>
    <property type="match status" value="1"/>
</dbReference>
<keyword evidence="11" id="KW-1185">Reference proteome</keyword>
<keyword evidence="7" id="KW-0961">Cell wall biogenesis/degradation</keyword>
<feature type="transmembrane region" description="Helical" evidence="7">
    <location>
        <begin position="49"/>
        <end position="72"/>
    </location>
</feature>
<evidence type="ECO:0000256" key="3">
    <source>
        <dbReference type="ARBA" id="ARBA00022679"/>
    </source>
</evidence>
<accession>A0A9E7DIB2</accession>
<feature type="transmembrane region" description="Helical" evidence="7">
    <location>
        <begin position="228"/>
        <end position="249"/>
    </location>
</feature>
<evidence type="ECO:0000313" key="10">
    <source>
        <dbReference type="EMBL" id="UQK58668.1"/>
    </source>
</evidence>
<dbReference type="EMBL" id="CP096649">
    <property type="protein sequence ID" value="UQK58668.1"/>
    <property type="molecule type" value="Genomic_DNA"/>
</dbReference>